<dbReference type="PANTHER" id="PTHR43649">
    <property type="entry name" value="ARABINOSE-BINDING PROTEIN-RELATED"/>
    <property type="match status" value="1"/>
</dbReference>
<dbReference type="Pfam" id="PF01547">
    <property type="entry name" value="SBP_bac_1"/>
    <property type="match status" value="1"/>
</dbReference>
<dbReference type="EMBL" id="VCIW01000005">
    <property type="protein sequence ID" value="TLS52459.1"/>
    <property type="molecule type" value="Genomic_DNA"/>
</dbReference>
<evidence type="ECO:0000313" key="2">
    <source>
        <dbReference type="EMBL" id="TLS52459.1"/>
    </source>
</evidence>
<gene>
    <name evidence="2" type="ORF">FE782_10870</name>
</gene>
<dbReference type="InterPro" id="IPR050490">
    <property type="entry name" value="Bact_solute-bd_prot1"/>
</dbReference>
<feature type="region of interest" description="Disordered" evidence="1">
    <location>
        <begin position="1"/>
        <end position="23"/>
    </location>
</feature>
<comment type="caution">
    <text evidence="2">The sequence shown here is derived from an EMBL/GenBank/DDBJ whole genome shotgun (WGS) entry which is preliminary data.</text>
</comment>
<feature type="compositionally biased region" description="Low complexity" evidence="1">
    <location>
        <begin position="1"/>
        <end position="12"/>
    </location>
</feature>
<proteinExistence type="predicted"/>
<dbReference type="InterPro" id="IPR006059">
    <property type="entry name" value="SBP"/>
</dbReference>
<dbReference type="Proteomes" id="UP000309676">
    <property type="component" value="Unassembled WGS sequence"/>
</dbReference>
<evidence type="ECO:0000256" key="1">
    <source>
        <dbReference type="SAM" id="MobiDB-lite"/>
    </source>
</evidence>
<protein>
    <submittedName>
        <fullName evidence="2">Extracellular solute-binding protein</fullName>
    </submittedName>
</protein>
<dbReference type="PANTHER" id="PTHR43649:SF12">
    <property type="entry name" value="DIACETYLCHITOBIOSE BINDING PROTEIN DASA"/>
    <property type="match status" value="1"/>
</dbReference>
<dbReference type="SUPFAM" id="SSF53850">
    <property type="entry name" value="Periplasmic binding protein-like II"/>
    <property type="match status" value="1"/>
</dbReference>
<reference evidence="2 3" key="1">
    <citation type="submission" date="2019-05" db="EMBL/GenBank/DDBJ databases">
        <authorList>
            <person name="Narsing Rao M.P."/>
            <person name="Li W.J."/>
        </authorList>
    </citation>
    <scope>NUCLEOTIDE SEQUENCE [LARGE SCALE GENOMIC DNA]</scope>
    <source>
        <strain evidence="2 3">SYSU_K30003</strain>
    </source>
</reference>
<dbReference type="Gene3D" id="3.40.190.10">
    <property type="entry name" value="Periplasmic binding protein-like II"/>
    <property type="match status" value="1"/>
</dbReference>
<name>A0A5R9GBJ5_9BACL</name>
<sequence>MRGMARASQSLRSRSDRLLGKSSRPIGEGEITLSEMTTIRLMTDFHHLHNLMDAKASFERDYPEVQIVLEQATDHYELMQAYKSDEAPDIIESGGWALFNYKGMFVDLLPYAEEVPGLMEDLNSGLMRVACKDGNLPGLPVDVALPLILYRKDMFDAAGLPYPTDDWTWDDMIAMAKQLTIRGENGVARQFGFGFGVDIEEYEPFVMRNGGRYLSADGSTARGYVDQPAVIEAFRKLIDAYRVHRVIRNPGEPSEAGELHQGFAMIFGFTWFAGGVVIHGLSDRYGVVGLPNMPGGEQSNMIYMGAAGVTTKSRQPRLAWEFLRRYALDRREPFRPESARTLPVTRSLADASGMTQHPIWSRYVQELDRVQTSGFYISEKWNSSRQLINEDIHRMITEGADVAQTLKSWTRFA</sequence>
<accession>A0A5R9GBJ5</accession>
<evidence type="ECO:0000313" key="3">
    <source>
        <dbReference type="Proteomes" id="UP000309676"/>
    </source>
</evidence>
<keyword evidence="3" id="KW-1185">Reference proteome</keyword>
<dbReference type="AlphaFoldDB" id="A0A5R9GBJ5"/>
<organism evidence="2 3">
    <name type="scientific">Paenibacillus antri</name>
    <dbReference type="NCBI Taxonomy" id="2582848"/>
    <lineage>
        <taxon>Bacteria</taxon>
        <taxon>Bacillati</taxon>
        <taxon>Bacillota</taxon>
        <taxon>Bacilli</taxon>
        <taxon>Bacillales</taxon>
        <taxon>Paenibacillaceae</taxon>
        <taxon>Paenibacillus</taxon>
    </lineage>
</organism>